<feature type="compositionally biased region" description="Basic and acidic residues" evidence="1">
    <location>
        <begin position="66"/>
        <end position="100"/>
    </location>
</feature>
<feature type="region of interest" description="Disordered" evidence="1">
    <location>
        <begin position="160"/>
        <end position="194"/>
    </location>
</feature>
<dbReference type="InParanoid" id="A0A0C3IUH5"/>
<accession>A0A0C3IUH5</accession>
<evidence type="ECO:0000256" key="1">
    <source>
        <dbReference type="SAM" id="MobiDB-lite"/>
    </source>
</evidence>
<feature type="region of interest" description="Disordered" evidence="1">
    <location>
        <begin position="1"/>
        <end position="109"/>
    </location>
</feature>
<feature type="compositionally biased region" description="Polar residues" evidence="1">
    <location>
        <begin position="1"/>
        <end position="16"/>
    </location>
</feature>
<evidence type="ECO:0000313" key="2">
    <source>
        <dbReference type="EMBL" id="KIO00518.1"/>
    </source>
</evidence>
<reference evidence="3" key="2">
    <citation type="submission" date="2015-01" db="EMBL/GenBank/DDBJ databases">
        <title>Evolutionary Origins and Diversification of the Mycorrhizal Mutualists.</title>
        <authorList>
            <consortium name="DOE Joint Genome Institute"/>
            <consortium name="Mycorrhizal Genomics Consortium"/>
            <person name="Kohler A."/>
            <person name="Kuo A."/>
            <person name="Nagy L.G."/>
            <person name="Floudas D."/>
            <person name="Copeland A."/>
            <person name="Barry K.W."/>
            <person name="Cichocki N."/>
            <person name="Veneault-Fourrey C."/>
            <person name="LaButti K."/>
            <person name="Lindquist E.A."/>
            <person name="Lipzen A."/>
            <person name="Lundell T."/>
            <person name="Morin E."/>
            <person name="Murat C."/>
            <person name="Riley R."/>
            <person name="Ohm R."/>
            <person name="Sun H."/>
            <person name="Tunlid A."/>
            <person name="Henrissat B."/>
            <person name="Grigoriev I.V."/>
            <person name="Hibbett D.S."/>
            <person name="Martin F."/>
        </authorList>
    </citation>
    <scope>NUCLEOTIDE SEQUENCE [LARGE SCALE GENOMIC DNA]</scope>
    <source>
        <strain evidence="3">Marx 270</strain>
    </source>
</reference>
<organism evidence="2 3">
    <name type="scientific">Pisolithus tinctorius Marx 270</name>
    <dbReference type="NCBI Taxonomy" id="870435"/>
    <lineage>
        <taxon>Eukaryota</taxon>
        <taxon>Fungi</taxon>
        <taxon>Dikarya</taxon>
        <taxon>Basidiomycota</taxon>
        <taxon>Agaricomycotina</taxon>
        <taxon>Agaricomycetes</taxon>
        <taxon>Agaricomycetidae</taxon>
        <taxon>Boletales</taxon>
        <taxon>Sclerodermatineae</taxon>
        <taxon>Pisolithaceae</taxon>
        <taxon>Pisolithus</taxon>
    </lineage>
</organism>
<proteinExistence type="predicted"/>
<evidence type="ECO:0000313" key="3">
    <source>
        <dbReference type="Proteomes" id="UP000054217"/>
    </source>
</evidence>
<dbReference type="OrthoDB" id="2705551at2759"/>
<sequence length="295" mass="32690">MSASRPITTTNDNSEGQVVIDWTQVSQDTIKYNTDDEEETMRAKAKERKRQKAAEQACQEEQAWLEAERSGRGPRPEREAEEKKAYNEERWEAETSKGDEAGTGGTGGEAGGEVKWVVMDPVCTCCAWAKVVCEFLVDGNKKSVACMCCNLSKGKDAKASPKARRVNKGKKWKADEENAEARPSKQKWAKMSARPTKVLDLDEPEASRSRLRETGADKYLGLEDKLRCLIDMVGLIANNLASLFKLHETAVENSGCITDALKSLLDKSYSFRMAVSPSDLGSSELDSKELHKEAK</sequence>
<name>A0A0C3IUH5_PISTI</name>
<protein>
    <submittedName>
        <fullName evidence="2">Uncharacterized protein</fullName>
    </submittedName>
</protein>
<feature type="compositionally biased region" description="Basic and acidic residues" evidence="1">
    <location>
        <begin position="172"/>
        <end position="183"/>
    </location>
</feature>
<dbReference type="AlphaFoldDB" id="A0A0C3IUH5"/>
<gene>
    <name evidence="2" type="ORF">M404DRAFT_29429</name>
</gene>
<dbReference type="EMBL" id="KN831995">
    <property type="protein sequence ID" value="KIO00518.1"/>
    <property type="molecule type" value="Genomic_DNA"/>
</dbReference>
<feature type="compositionally biased region" description="Basic residues" evidence="1">
    <location>
        <begin position="161"/>
        <end position="171"/>
    </location>
</feature>
<keyword evidence="3" id="KW-1185">Reference proteome</keyword>
<dbReference type="STRING" id="870435.A0A0C3IUH5"/>
<dbReference type="HOGENOM" id="CLU_048923_0_0_1"/>
<feature type="compositionally biased region" description="Polar residues" evidence="1">
    <location>
        <begin position="23"/>
        <end position="32"/>
    </location>
</feature>
<reference evidence="2 3" key="1">
    <citation type="submission" date="2014-04" db="EMBL/GenBank/DDBJ databases">
        <authorList>
            <consortium name="DOE Joint Genome Institute"/>
            <person name="Kuo A."/>
            <person name="Kohler A."/>
            <person name="Costa M.D."/>
            <person name="Nagy L.G."/>
            <person name="Floudas D."/>
            <person name="Copeland A."/>
            <person name="Barry K.W."/>
            <person name="Cichocki N."/>
            <person name="Veneault-Fourrey C."/>
            <person name="LaButti K."/>
            <person name="Lindquist E.A."/>
            <person name="Lipzen A."/>
            <person name="Lundell T."/>
            <person name="Morin E."/>
            <person name="Murat C."/>
            <person name="Sun H."/>
            <person name="Tunlid A."/>
            <person name="Henrissat B."/>
            <person name="Grigoriev I.V."/>
            <person name="Hibbett D.S."/>
            <person name="Martin F."/>
            <person name="Nordberg H.P."/>
            <person name="Cantor M.N."/>
            <person name="Hua S.X."/>
        </authorList>
    </citation>
    <scope>NUCLEOTIDE SEQUENCE [LARGE SCALE GENOMIC DNA]</scope>
    <source>
        <strain evidence="2 3">Marx 270</strain>
    </source>
</reference>
<dbReference type="Proteomes" id="UP000054217">
    <property type="component" value="Unassembled WGS sequence"/>
</dbReference>
<feature type="compositionally biased region" description="Low complexity" evidence="1">
    <location>
        <begin position="54"/>
        <end position="65"/>
    </location>
</feature>